<dbReference type="PATRIC" id="fig|1121439.3.peg.1261"/>
<name>S7TCX5_9BACT</name>
<evidence type="ECO:0000313" key="1">
    <source>
        <dbReference type="EMBL" id="EPR34400.1"/>
    </source>
</evidence>
<sequence length="196" mass="21292">MGGKKSKIEMALRRDETAAFFRRLADGLEAGSMDVSGVALEFGNFSSIKLAAKGVGESVFVSLSVKREAVGPVCVCEENVCACGAAEALAEQMGAEPGAGGKPKYKGLKKRLEKTWKTVREGLALGVLPEKILMDLLGGDFRAMLTYPGKGDEHYEENRKALEELQEAVAQGDLERARQAAALVERLKKECHRRYK</sequence>
<gene>
    <name evidence="1" type="ORF">dsat_0048</name>
</gene>
<reference evidence="1 2" key="1">
    <citation type="journal article" date="2013" name="Genome Announc.">
        <title>Draft genome sequences for three mercury-methylating, sulfate-reducing bacteria.</title>
        <authorList>
            <person name="Brown S.D."/>
            <person name="Hurt R.A.Jr."/>
            <person name="Gilmour C.C."/>
            <person name="Elias D.A."/>
        </authorList>
    </citation>
    <scope>NUCLEOTIDE SEQUENCE [LARGE SCALE GENOMIC DNA]</scope>
    <source>
        <strain evidence="1 2">DSM 16529</strain>
    </source>
</reference>
<dbReference type="Proteomes" id="UP000014975">
    <property type="component" value="Unassembled WGS sequence"/>
</dbReference>
<dbReference type="EMBL" id="ATHI01000011">
    <property type="protein sequence ID" value="EPR34400.1"/>
    <property type="molecule type" value="Genomic_DNA"/>
</dbReference>
<dbReference type="AlphaFoldDB" id="S7TCX5"/>
<dbReference type="NCBIfam" id="TIGR04358">
    <property type="entry name" value="XXXCH_domain"/>
    <property type="match status" value="1"/>
</dbReference>
<accession>S7TCX5</accession>
<keyword evidence="2" id="KW-1185">Reference proteome</keyword>
<protein>
    <submittedName>
        <fullName evidence="1">Uncharacterized protein</fullName>
    </submittedName>
</protein>
<dbReference type="OrthoDB" id="5453594at2"/>
<evidence type="ECO:0000313" key="2">
    <source>
        <dbReference type="Proteomes" id="UP000014975"/>
    </source>
</evidence>
<dbReference type="InterPro" id="IPR027588">
    <property type="entry name" value="XXXCH_dom_fam"/>
</dbReference>
<comment type="caution">
    <text evidence="1">The sequence shown here is derived from an EMBL/GenBank/DDBJ whole genome shotgun (WGS) entry which is preliminary data.</text>
</comment>
<organism evidence="1 2">
    <name type="scientific">Alkalidesulfovibrio alkalitolerans DSM 16529</name>
    <dbReference type="NCBI Taxonomy" id="1121439"/>
    <lineage>
        <taxon>Bacteria</taxon>
        <taxon>Pseudomonadati</taxon>
        <taxon>Thermodesulfobacteriota</taxon>
        <taxon>Desulfovibrionia</taxon>
        <taxon>Desulfovibrionales</taxon>
        <taxon>Desulfovibrionaceae</taxon>
        <taxon>Alkalidesulfovibrio</taxon>
    </lineage>
</organism>
<dbReference type="STRING" id="1121439.dsat_0048"/>
<dbReference type="eggNOG" id="ENOG5033JWE">
    <property type="taxonomic scope" value="Bacteria"/>
</dbReference>
<dbReference type="RefSeq" id="WP_020885454.1">
    <property type="nucleotide sequence ID" value="NZ_ATHI01000011.1"/>
</dbReference>
<proteinExistence type="predicted"/>